<name>A0ABW9M875_9FIRM</name>
<comment type="caution">
    <text evidence="1">The sequence shown here is derived from an EMBL/GenBank/DDBJ whole genome shotgun (WGS) entry which is preliminary data.</text>
</comment>
<evidence type="ECO:0000313" key="1">
    <source>
        <dbReference type="EMBL" id="MFO3665504.1"/>
    </source>
</evidence>
<protein>
    <submittedName>
        <fullName evidence="1">Uncharacterized protein</fullName>
    </submittedName>
</protein>
<dbReference type="EMBL" id="JBGMEI010000006">
    <property type="protein sequence ID" value="MFO3665504.1"/>
    <property type="molecule type" value="Genomic_DNA"/>
</dbReference>
<organism evidence="1 2">
    <name type="scientific">Anaerococcus martiniensis</name>
    <dbReference type="NCBI Taxonomy" id="3115615"/>
    <lineage>
        <taxon>Bacteria</taxon>
        <taxon>Bacillati</taxon>
        <taxon>Bacillota</taxon>
        <taxon>Tissierellia</taxon>
        <taxon>Tissierellales</taxon>
        <taxon>Peptoniphilaceae</taxon>
        <taxon>Anaerococcus</taxon>
    </lineage>
</organism>
<gene>
    <name evidence="1" type="ORF">ACCQ41_04515</name>
</gene>
<sequence length="220" mass="25460">MSKNLGPIHIMMYDKIKFQDKITSYLLDGDTSEVDKINEPVSTEPLENLIDQENIHGWLDSKIDVVEKRLNYALNHSTNTKEKLYEFGKINAEGKDFSDFNGVFTDLNMLLLDGMPCDNGLSAQIDDMGNLYLITNQNLHSKYENQDINPEDARDNVCEGGHDHDHHESFKISNKEDINLKSENSSYHDYRYEFLRGYFSDSPYDVEMVNGINYRIFPKN</sequence>
<proteinExistence type="predicted"/>
<accession>A0ABW9M875</accession>
<dbReference type="Proteomes" id="UP001637996">
    <property type="component" value="Unassembled WGS sequence"/>
</dbReference>
<evidence type="ECO:0000313" key="2">
    <source>
        <dbReference type="Proteomes" id="UP001637996"/>
    </source>
</evidence>
<dbReference type="RefSeq" id="WP_410031198.1">
    <property type="nucleotide sequence ID" value="NZ_JBGMEI010000006.1"/>
</dbReference>
<reference evidence="1 2" key="1">
    <citation type="journal article" date="2025" name="Anaerobe">
        <title>Description of Anaerococcus kampingiae sp. nov., Anaerococcus groningensis sp. nov., Anaerococcus martiniensis sp. nov., and Anaerococcus cruorum sp. nov., isolated from human clinical specimens.</title>
        <authorList>
            <person name="Boiten K.E."/>
            <person name="Meijer J."/>
            <person name="van Wezel E.M."/>
            <person name="Veloo A.C.M."/>
        </authorList>
    </citation>
    <scope>NUCLEOTIDE SEQUENCE [LARGE SCALE GENOMIC DNA]</scope>
    <source>
        <strain evidence="1 2">ENR0831</strain>
    </source>
</reference>
<keyword evidence="2" id="KW-1185">Reference proteome</keyword>